<keyword evidence="11" id="KW-1185">Reference proteome</keyword>
<evidence type="ECO:0000256" key="1">
    <source>
        <dbReference type="ARBA" id="ARBA00004496"/>
    </source>
</evidence>
<evidence type="ECO:0000256" key="8">
    <source>
        <dbReference type="HAMAP-Rule" id="MF_01161"/>
    </source>
</evidence>
<dbReference type="Gene3D" id="3.40.50.620">
    <property type="entry name" value="HUPs"/>
    <property type="match status" value="1"/>
</dbReference>
<dbReference type="InterPro" id="IPR012796">
    <property type="entry name" value="Lysidine-tRNA-synth_C"/>
</dbReference>
<dbReference type="InterPro" id="IPR012094">
    <property type="entry name" value="tRNA_Ile_lys_synt"/>
</dbReference>
<dbReference type="NCBIfam" id="TIGR02432">
    <property type="entry name" value="lysidine_TilS_N"/>
    <property type="match status" value="1"/>
</dbReference>
<dbReference type="SUPFAM" id="SSF56037">
    <property type="entry name" value="PheT/TilS domain"/>
    <property type="match status" value="1"/>
</dbReference>
<dbReference type="RefSeq" id="WP_077413047.1">
    <property type="nucleotide sequence ID" value="NZ_JBHRTS010000008.1"/>
</dbReference>
<dbReference type="InterPro" id="IPR012795">
    <property type="entry name" value="tRNA_Ile_lys_synt_N"/>
</dbReference>
<dbReference type="SMART" id="SM00977">
    <property type="entry name" value="TilS_C"/>
    <property type="match status" value="1"/>
</dbReference>
<dbReference type="InterPro" id="IPR015262">
    <property type="entry name" value="tRNA_Ile_lys_synt_subst-bd"/>
</dbReference>
<evidence type="ECO:0000256" key="5">
    <source>
        <dbReference type="ARBA" id="ARBA00022741"/>
    </source>
</evidence>
<evidence type="ECO:0000313" key="11">
    <source>
        <dbReference type="Proteomes" id="UP001595533"/>
    </source>
</evidence>
<protein>
    <recommendedName>
        <fullName evidence="8">tRNA(Ile)-lysidine synthase</fullName>
        <ecNumber evidence="8">6.3.4.19</ecNumber>
    </recommendedName>
    <alternativeName>
        <fullName evidence="8">tRNA(Ile)-2-lysyl-cytidine synthase</fullName>
    </alternativeName>
    <alternativeName>
        <fullName evidence="8">tRNA(Ile)-lysidine synthetase</fullName>
    </alternativeName>
</protein>
<feature type="binding site" evidence="8">
    <location>
        <begin position="27"/>
        <end position="32"/>
    </location>
    <ligand>
        <name>ATP</name>
        <dbReference type="ChEBI" id="CHEBI:30616"/>
    </ligand>
</feature>
<dbReference type="HAMAP" id="MF_01161">
    <property type="entry name" value="tRNA_Ile_lys_synt"/>
    <property type="match status" value="1"/>
</dbReference>
<comment type="subcellular location">
    <subcellularLocation>
        <location evidence="1 8">Cytoplasm</location>
    </subcellularLocation>
</comment>
<dbReference type="Pfam" id="PF11734">
    <property type="entry name" value="TilS_C"/>
    <property type="match status" value="1"/>
</dbReference>
<sequence>MAPSANKTVHLDLSQLPQASRYVLAYSGGMDSTALLHLLAMEPEIKNKLMAIHVNHGLQQEANQWVRHCQATCANLNIPLHVAEVELSDHSELSARNARIGVFRAQLNKDDCLLTAHHSDDQLETMLFRFLRGTGLDGLCGMQQLANHEIYHIYRPLLHSSKTDISEFVKHHQLPFVCDPSNENNQYSRNFIRNELVPFLQSRQADVKEKITLTLKNLSASADLMHQMIGRHNPSNIHTVTDNRHLPTYLYHWLNTLGVPAPSHHRLQQFAKDCLSSGNDKQPRMVFGDHLLWFWKERLYCLDSAFFDHPPATQQLVLSKHPVTLQKRMGVLLLHTNQNHSFAVTIKYRQNQAKIKLANHHSRKKVKNLFQEDGIAPWLRQVLPYVYHGDRLLAVGNLYLDEAFSDQLNTLNAEFEWRSPAFLR</sequence>
<evidence type="ECO:0000256" key="7">
    <source>
        <dbReference type="ARBA" id="ARBA00048539"/>
    </source>
</evidence>
<comment type="caution">
    <text evidence="10">The sequence shown here is derived from an EMBL/GenBank/DDBJ whole genome shotgun (WGS) entry which is preliminary data.</text>
</comment>
<dbReference type="InterPro" id="IPR011063">
    <property type="entry name" value="TilS/TtcA_N"/>
</dbReference>
<reference evidence="11" key="1">
    <citation type="journal article" date="2019" name="Int. J. Syst. Evol. Microbiol.">
        <title>The Global Catalogue of Microorganisms (GCM) 10K type strain sequencing project: providing services to taxonomists for standard genome sequencing and annotation.</title>
        <authorList>
            <consortium name="The Broad Institute Genomics Platform"/>
            <consortium name="The Broad Institute Genome Sequencing Center for Infectious Disease"/>
            <person name="Wu L."/>
            <person name="Ma J."/>
        </authorList>
    </citation>
    <scope>NUCLEOTIDE SEQUENCE [LARGE SCALE GENOMIC DNA]</scope>
    <source>
        <strain evidence="11">KCTC 42953</strain>
    </source>
</reference>
<evidence type="ECO:0000259" key="9">
    <source>
        <dbReference type="SMART" id="SM00977"/>
    </source>
</evidence>
<dbReference type="Gene3D" id="1.20.59.20">
    <property type="match status" value="1"/>
</dbReference>
<keyword evidence="6 8" id="KW-0067">ATP-binding</keyword>
<dbReference type="Pfam" id="PF01171">
    <property type="entry name" value="ATP_bind_3"/>
    <property type="match status" value="1"/>
</dbReference>
<dbReference type="CDD" id="cd01992">
    <property type="entry name" value="TilS_N"/>
    <property type="match status" value="1"/>
</dbReference>
<evidence type="ECO:0000256" key="3">
    <source>
        <dbReference type="ARBA" id="ARBA00022598"/>
    </source>
</evidence>
<dbReference type="GO" id="GO:0032267">
    <property type="term" value="F:tRNA(Ile)-lysidine synthase activity"/>
    <property type="evidence" value="ECO:0007669"/>
    <property type="project" value="UniProtKB-EC"/>
</dbReference>
<evidence type="ECO:0000256" key="4">
    <source>
        <dbReference type="ARBA" id="ARBA00022694"/>
    </source>
</evidence>
<comment type="similarity">
    <text evidence="8">Belongs to the tRNA(Ile)-lysidine synthase family.</text>
</comment>
<keyword evidence="4 8" id="KW-0819">tRNA processing</keyword>
<feature type="domain" description="Lysidine-tRNA(Ile) synthetase C-terminal" evidence="9">
    <location>
        <begin position="344"/>
        <end position="417"/>
    </location>
</feature>
<dbReference type="EC" id="6.3.4.19" evidence="8"/>
<proteinExistence type="inferred from homology"/>
<name>A0ABV7JIZ2_9GAMM</name>
<dbReference type="EMBL" id="JBHRTS010000008">
    <property type="protein sequence ID" value="MFC3195342.1"/>
    <property type="molecule type" value="Genomic_DNA"/>
</dbReference>
<dbReference type="Pfam" id="PF09179">
    <property type="entry name" value="TilS"/>
    <property type="match status" value="1"/>
</dbReference>
<evidence type="ECO:0000313" key="10">
    <source>
        <dbReference type="EMBL" id="MFC3195342.1"/>
    </source>
</evidence>
<gene>
    <name evidence="8 10" type="primary">tilS</name>
    <name evidence="10" type="ORF">ACFODZ_13900</name>
</gene>
<comment type="catalytic activity">
    <reaction evidence="7 8">
        <text>cytidine(34) in tRNA(Ile2) + L-lysine + ATP = lysidine(34) in tRNA(Ile2) + AMP + diphosphate + H(+)</text>
        <dbReference type="Rhea" id="RHEA:43744"/>
        <dbReference type="Rhea" id="RHEA-COMP:10625"/>
        <dbReference type="Rhea" id="RHEA-COMP:10670"/>
        <dbReference type="ChEBI" id="CHEBI:15378"/>
        <dbReference type="ChEBI" id="CHEBI:30616"/>
        <dbReference type="ChEBI" id="CHEBI:32551"/>
        <dbReference type="ChEBI" id="CHEBI:33019"/>
        <dbReference type="ChEBI" id="CHEBI:82748"/>
        <dbReference type="ChEBI" id="CHEBI:83665"/>
        <dbReference type="ChEBI" id="CHEBI:456215"/>
        <dbReference type="EC" id="6.3.4.19"/>
    </reaction>
</comment>
<dbReference type="NCBIfam" id="TIGR02433">
    <property type="entry name" value="lysidine_TilS_C"/>
    <property type="match status" value="1"/>
</dbReference>
<dbReference type="Proteomes" id="UP001595533">
    <property type="component" value="Unassembled WGS sequence"/>
</dbReference>
<evidence type="ECO:0000256" key="6">
    <source>
        <dbReference type="ARBA" id="ARBA00022840"/>
    </source>
</evidence>
<keyword evidence="3 8" id="KW-0436">Ligase</keyword>
<dbReference type="InterPro" id="IPR014729">
    <property type="entry name" value="Rossmann-like_a/b/a_fold"/>
</dbReference>
<dbReference type="PANTHER" id="PTHR43033">
    <property type="entry name" value="TRNA(ILE)-LYSIDINE SYNTHASE-RELATED"/>
    <property type="match status" value="1"/>
</dbReference>
<evidence type="ECO:0000256" key="2">
    <source>
        <dbReference type="ARBA" id="ARBA00022490"/>
    </source>
</evidence>
<dbReference type="PANTHER" id="PTHR43033:SF1">
    <property type="entry name" value="TRNA(ILE)-LYSIDINE SYNTHASE-RELATED"/>
    <property type="match status" value="1"/>
</dbReference>
<keyword evidence="2 8" id="KW-0963">Cytoplasm</keyword>
<dbReference type="SUPFAM" id="SSF82829">
    <property type="entry name" value="MesJ substrate recognition domain-like"/>
    <property type="match status" value="1"/>
</dbReference>
<dbReference type="SUPFAM" id="SSF52402">
    <property type="entry name" value="Adenine nucleotide alpha hydrolases-like"/>
    <property type="match status" value="1"/>
</dbReference>
<organism evidence="10 11">
    <name type="scientific">Marinicella sediminis</name>
    <dbReference type="NCBI Taxonomy" id="1792834"/>
    <lineage>
        <taxon>Bacteria</taxon>
        <taxon>Pseudomonadati</taxon>
        <taxon>Pseudomonadota</taxon>
        <taxon>Gammaproteobacteria</taxon>
        <taxon>Lysobacterales</taxon>
        <taxon>Marinicellaceae</taxon>
        <taxon>Marinicella</taxon>
    </lineage>
</organism>
<comment type="function">
    <text evidence="8">Ligates lysine onto the cytidine present at position 34 of the AUA codon-specific tRNA(Ile) that contains the anticodon CAU, in an ATP-dependent manner. Cytidine is converted to lysidine, thus changing the amino acid specificity of the tRNA from methionine to isoleucine.</text>
</comment>
<keyword evidence="5 8" id="KW-0547">Nucleotide-binding</keyword>
<comment type="domain">
    <text evidence="8">The N-terminal region contains the highly conserved SGGXDS motif, predicted to be a P-loop motif involved in ATP binding.</text>
</comment>
<accession>A0ABV7JIZ2</accession>